<proteinExistence type="predicted"/>
<evidence type="ECO:0000256" key="1">
    <source>
        <dbReference type="SAM" id="Coils"/>
    </source>
</evidence>
<accession>A0AAP0JPR8</accession>
<gene>
    <name evidence="3" type="ORF">Sjap_008130</name>
</gene>
<organism evidence="3 4">
    <name type="scientific">Stephania japonica</name>
    <dbReference type="NCBI Taxonomy" id="461633"/>
    <lineage>
        <taxon>Eukaryota</taxon>
        <taxon>Viridiplantae</taxon>
        <taxon>Streptophyta</taxon>
        <taxon>Embryophyta</taxon>
        <taxon>Tracheophyta</taxon>
        <taxon>Spermatophyta</taxon>
        <taxon>Magnoliopsida</taxon>
        <taxon>Ranunculales</taxon>
        <taxon>Menispermaceae</taxon>
        <taxon>Menispermoideae</taxon>
        <taxon>Cissampelideae</taxon>
        <taxon>Stephania</taxon>
    </lineage>
</organism>
<dbReference type="Proteomes" id="UP001417504">
    <property type="component" value="Unassembled WGS sequence"/>
</dbReference>
<keyword evidence="4" id="KW-1185">Reference proteome</keyword>
<dbReference type="AlphaFoldDB" id="A0AAP0JPR8"/>
<feature type="region of interest" description="Disordered" evidence="2">
    <location>
        <begin position="1"/>
        <end position="44"/>
    </location>
</feature>
<reference evidence="3 4" key="1">
    <citation type="submission" date="2024-01" db="EMBL/GenBank/DDBJ databases">
        <title>Genome assemblies of Stephania.</title>
        <authorList>
            <person name="Yang L."/>
        </authorList>
    </citation>
    <scope>NUCLEOTIDE SEQUENCE [LARGE SCALE GENOMIC DNA]</scope>
    <source>
        <strain evidence="3">QJT</strain>
        <tissue evidence="3">Leaf</tissue>
    </source>
</reference>
<keyword evidence="1" id="KW-0175">Coiled coil</keyword>
<evidence type="ECO:0000256" key="2">
    <source>
        <dbReference type="SAM" id="MobiDB-lite"/>
    </source>
</evidence>
<comment type="caution">
    <text evidence="3">The sequence shown here is derived from an EMBL/GenBank/DDBJ whole genome shotgun (WGS) entry which is preliminary data.</text>
</comment>
<name>A0AAP0JPR8_9MAGN</name>
<feature type="coiled-coil region" evidence="1">
    <location>
        <begin position="57"/>
        <end position="123"/>
    </location>
</feature>
<protein>
    <submittedName>
        <fullName evidence="3">Uncharacterized protein</fullName>
    </submittedName>
</protein>
<dbReference type="EMBL" id="JBBNAE010000003">
    <property type="protein sequence ID" value="KAK9137536.1"/>
    <property type="molecule type" value="Genomic_DNA"/>
</dbReference>
<evidence type="ECO:0000313" key="4">
    <source>
        <dbReference type="Proteomes" id="UP001417504"/>
    </source>
</evidence>
<sequence length="220" mass="24810">MASTTTTAHIIPHLEIPRGSGEAVELSPTPATRPGMHGGGDCALTRQLPSRDIIRLFLETEQDMNLAEQELDQWIEQRDQEVEEEIKLILQKISTETMSAIPLESVKSTYDEVEKDIEVVSERPEEPQKESKEDQPLVLVKLPTFPCIFVRPYKGVEVKERSQVLYTASIFVLDDQDEKESFVLEVSNELLILKDGVQAALPKYVDASFIVDISKRESIT</sequence>
<evidence type="ECO:0000313" key="3">
    <source>
        <dbReference type="EMBL" id="KAK9137536.1"/>
    </source>
</evidence>